<sequence length="133" mass="15070">MMDKVSGNCPNTISKDDISKHPHNHKKTKVLVKKKTRTIFSKRQIFQLESTFDLKRYLSSAERACLASSLQLTETQSCLLFSLILADPSALNANMALGLLMELTFDQHHGTRSHYTVPVRLYDNVCASSVWEQ</sequence>
<dbReference type="OrthoDB" id="6159439at2759"/>
<comment type="caution">
    <text evidence="9">The sequence shown here is derived from an EMBL/GenBank/DDBJ whole genome shotgun (WGS) entry which is preliminary data.</text>
</comment>
<dbReference type="GO" id="GO:0000977">
    <property type="term" value="F:RNA polymerase II transcription regulatory region sequence-specific DNA binding"/>
    <property type="evidence" value="ECO:0007669"/>
    <property type="project" value="TreeGrafter"/>
</dbReference>
<keyword evidence="5 6" id="KW-0238">DNA-binding</keyword>
<comment type="subcellular location">
    <subcellularLocation>
        <location evidence="1 5 6">Nucleus</location>
    </subcellularLocation>
</comment>
<feature type="region of interest" description="Disordered" evidence="7">
    <location>
        <begin position="1"/>
        <end position="24"/>
    </location>
</feature>
<evidence type="ECO:0000256" key="4">
    <source>
        <dbReference type="ARBA" id="ARBA00038165"/>
    </source>
</evidence>
<feature type="domain" description="Homeobox" evidence="8">
    <location>
        <begin position="31"/>
        <end position="81"/>
    </location>
</feature>
<keyword evidence="2" id="KW-0805">Transcription regulation</keyword>
<keyword evidence="5 6" id="KW-0539">Nucleus</keyword>
<dbReference type="Proteomes" id="UP000727407">
    <property type="component" value="Unassembled WGS sequence"/>
</dbReference>
<name>A0A8J4XEW6_CLAMG</name>
<dbReference type="InterPro" id="IPR051300">
    <property type="entry name" value="HMX_Homeobox_TF"/>
</dbReference>
<evidence type="ECO:0000256" key="6">
    <source>
        <dbReference type="RuleBase" id="RU000682"/>
    </source>
</evidence>
<evidence type="ECO:0000313" key="9">
    <source>
        <dbReference type="EMBL" id="KAF5907068.1"/>
    </source>
</evidence>
<dbReference type="InterPro" id="IPR001356">
    <property type="entry name" value="HD"/>
</dbReference>
<dbReference type="Pfam" id="PF00046">
    <property type="entry name" value="Homeodomain"/>
    <property type="match status" value="1"/>
</dbReference>
<evidence type="ECO:0000259" key="8">
    <source>
        <dbReference type="PROSITE" id="PS50071"/>
    </source>
</evidence>
<gene>
    <name evidence="9" type="primary">Hmx2</name>
    <name evidence="9" type="ORF">DAT39_003203</name>
</gene>
<dbReference type="SMART" id="SM00389">
    <property type="entry name" value="HOX"/>
    <property type="match status" value="1"/>
</dbReference>
<proteinExistence type="inferred from homology"/>
<dbReference type="PANTHER" id="PTHR46110:SF5">
    <property type="entry name" value="SENSORY ORGAN HOMEOBOX"/>
    <property type="match status" value="1"/>
</dbReference>
<dbReference type="SUPFAM" id="SSF46689">
    <property type="entry name" value="Homeodomain-like"/>
    <property type="match status" value="1"/>
</dbReference>
<organism evidence="9 10">
    <name type="scientific">Clarias magur</name>
    <name type="common">Asian catfish</name>
    <name type="synonym">Macropteronotus magur</name>
    <dbReference type="NCBI Taxonomy" id="1594786"/>
    <lineage>
        <taxon>Eukaryota</taxon>
        <taxon>Metazoa</taxon>
        <taxon>Chordata</taxon>
        <taxon>Craniata</taxon>
        <taxon>Vertebrata</taxon>
        <taxon>Euteleostomi</taxon>
        <taxon>Actinopterygii</taxon>
        <taxon>Neopterygii</taxon>
        <taxon>Teleostei</taxon>
        <taxon>Ostariophysi</taxon>
        <taxon>Siluriformes</taxon>
        <taxon>Clariidae</taxon>
        <taxon>Clarias</taxon>
    </lineage>
</organism>
<dbReference type="Gene3D" id="1.10.10.60">
    <property type="entry name" value="Homeodomain-like"/>
    <property type="match status" value="1"/>
</dbReference>
<dbReference type="PANTHER" id="PTHR46110">
    <property type="entry name" value="HOMEOBOX PROTEIN HMX"/>
    <property type="match status" value="1"/>
</dbReference>
<comment type="similarity">
    <text evidence="4">Belongs to the HMX homeobox family.</text>
</comment>
<dbReference type="GO" id="GO:0005634">
    <property type="term" value="C:nucleus"/>
    <property type="evidence" value="ECO:0007669"/>
    <property type="project" value="UniProtKB-SubCell"/>
</dbReference>
<keyword evidence="5 6" id="KW-0371">Homeobox</keyword>
<keyword evidence="3" id="KW-0804">Transcription</keyword>
<dbReference type="PROSITE" id="PS50071">
    <property type="entry name" value="HOMEOBOX_2"/>
    <property type="match status" value="1"/>
</dbReference>
<dbReference type="CDD" id="cd00086">
    <property type="entry name" value="homeodomain"/>
    <property type="match status" value="1"/>
</dbReference>
<dbReference type="AlphaFoldDB" id="A0A8J4XEW6"/>
<evidence type="ECO:0000256" key="2">
    <source>
        <dbReference type="ARBA" id="ARBA00023015"/>
    </source>
</evidence>
<accession>A0A8J4XEW6</accession>
<feature type="DNA-binding region" description="Homeobox" evidence="5">
    <location>
        <begin position="33"/>
        <end position="82"/>
    </location>
</feature>
<dbReference type="EMBL" id="QNUK01000025">
    <property type="protein sequence ID" value="KAF5907068.1"/>
    <property type="molecule type" value="Genomic_DNA"/>
</dbReference>
<evidence type="ECO:0000256" key="3">
    <source>
        <dbReference type="ARBA" id="ARBA00023163"/>
    </source>
</evidence>
<evidence type="ECO:0000313" key="10">
    <source>
        <dbReference type="Proteomes" id="UP000727407"/>
    </source>
</evidence>
<dbReference type="GO" id="GO:0000981">
    <property type="term" value="F:DNA-binding transcription factor activity, RNA polymerase II-specific"/>
    <property type="evidence" value="ECO:0007669"/>
    <property type="project" value="TreeGrafter"/>
</dbReference>
<reference evidence="9" key="1">
    <citation type="submission" date="2020-07" db="EMBL/GenBank/DDBJ databases">
        <title>Clarias magur genome sequencing, assembly and annotation.</title>
        <authorList>
            <person name="Kushwaha B."/>
            <person name="Kumar R."/>
            <person name="Das P."/>
            <person name="Joshi C.G."/>
            <person name="Kumar D."/>
            <person name="Nagpure N.S."/>
            <person name="Pandey M."/>
            <person name="Agarwal S."/>
            <person name="Srivastava S."/>
            <person name="Singh M."/>
            <person name="Sahoo L."/>
            <person name="Jayasankar P."/>
            <person name="Meher P.K."/>
            <person name="Koringa P.G."/>
            <person name="Iquebal M.A."/>
            <person name="Das S.P."/>
            <person name="Bit A."/>
            <person name="Patnaik S."/>
            <person name="Patel N."/>
            <person name="Shah T.M."/>
            <person name="Hinsu A."/>
            <person name="Jena J.K."/>
        </authorList>
    </citation>
    <scope>NUCLEOTIDE SEQUENCE</scope>
    <source>
        <strain evidence="9">CIFAMagur01</strain>
        <tissue evidence="9">Testis</tissue>
    </source>
</reference>
<dbReference type="InterPro" id="IPR009057">
    <property type="entry name" value="Homeodomain-like_sf"/>
</dbReference>
<evidence type="ECO:0000256" key="1">
    <source>
        <dbReference type="ARBA" id="ARBA00004123"/>
    </source>
</evidence>
<protein>
    <submittedName>
        <fullName evidence="9">Homeobox protein HMX2-like</fullName>
    </submittedName>
</protein>
<evidence type="ECO:0000256" key="7">
    <source>
        <dbReference type="SAM" id="MobiDB-lite"/>
    </source>
</evidence>
<keyword evidence="10" id="KW-1185">Reference proteome</keyword>
<evidence type="ECO:0000256" key="5">
    <source>
        <dbReference type="PROSITE-ProRule" id="PRU00108"/>
    </source>
</evidence>